<dbReference type="PANTHER" id="PTHR34287:SF2">
    <property type="match status" value="1"/>
</dbReference>
<gene>
    <name evidence="1" type="ORF">MANES_17G059100v8</name>
</gene>
<sequence length="103" mass="12128">MSSYEQVSSSSSPSSSPQKIQLVSKSVSDKLLKKFFDVSEFDFDYEQSGLWSPPIKRSAFFISPDRIFTEDLMLEKLRNVNERRRRRHRRRVHKAFCNAVCCF</sequence>
<dbReference type="EMBL" id="CM004403">
    <property type="protein sequence ID" value="OAY24985.1"/>
    <property type="molecule type" value="Genomic_DNA"/>
</dbReference>
<reference evidence="2" key="1">
    <citation type="journal article" date="2016" name="Nat. Biotechnol.">
        <title>Sequencing wild and cultivated cassava and related species reveals extensive interspecific hybridization and genetic diversity.</title>
        <authorList>
            <person name="Bredeson J.V."/>
            <person name="Lyons J.B."/>
            <person name="Prochnik S.E."/>
            <person name="Wu G.A."/>
            <person name="Ha C.M."/>
            <person name="Edsinger-Gonzales E."/>
            <person name="Grimwood J."/>
            <person name="Schmutz J."/>
            <person name="Rabbi I.Y."/>
            <person name="Egesi C."/>
            <person name="Nauluvula P."/>
            <person name="Lebot V."/>
            <person name="Ndunguru J."/>
            <person name="Mkamilo G."/>
            <person name="Bart R.S."/>
            <person name="Setter T.L."/>
            <person name="Gleadow R.M."/>
            <person name="Kulakow P."/>
            <person name="Ferguson M.E."/>
            <person name="Rounsley S."/>
            <person name="Rokhsar D.S."/>
        </authorList>
    </citation>
    <scope>NUCLEOTIDE SEQUENCE [LARGE SCALE GENOMIC DNA]</scope>
    <source>
        <strain evidence="2">cv. AM560-2</strain>
    </source>
</reference>
<dbReference type="STRING" id="3983.A0A2C9U6D3"/>
<dbReference type="AlphaFoldDB" id="A0A2C9U6D3"/>
<evidence type="ECO:0000313" key="1">
    <source>
        <dbReference type="EMBL" id="OAY24985.1"/>
    </source>
</evidence>
<dbReference type="OrthoDB" id="686565at2759"/>
<dbReference type="Gramene" id="Manes.17G059100.1.v8.1">
    <property type="protein sequence ID" value="Manes.17G059100.1.v8.1.CDS"/>
    <property type="gene ID" value="Manes.17G059100.v8.1"/>
</dbReference>
<organism evidence="1 2">
    <name type="scientific">Manihot esculenta</name>
    <name type="common">Cassava</name>
    <name type="synonym">Jatropha manihot</name>
    <dbReference type="NCBI Taxonomy" id="3983"/>
    <lineage>
        <taxon>Eukaryota</taxon>
        <taxon>Viridiplantae</taxon>
        <taxon>Streptophyta</taxon>
        <taxon>Embryophyta</taxon>
        <taxon>Tracheophyta</taxon>
        <taxon>Spermatophyta</taxon>
        <taxon>Magnoliopsida</taxon>
        <taxon>eudicotyledons</taxon>
        <taxon>Gunneridae</taxon>
        <taxon>Pentapetalae</taxon>
        <taxon>rosids</taxon>
        <taxon>fabids</taxon>
        <taxon>Malpighiales</taxon>
        <taxon>Euphorbiaceae</taxon>
        <taxon>Crotonoideae</taxon>
        <taxon>Manihoteae</taxon>
        <taxon>Manihot</taxon>
    </lineage>
</organism>
<accession>A0A2C9U6D3</accession>
<proteinExistence type="predicted"/>
<comment type="caution">
    <text evidence="1">The sequence shown here is derived from an EMBL/GenBank/DDBJ whole genome shotgun (WGS) entry which is preliminary data.</text>
</comment>
<dbReference type="PANTHER" id="PTHR34287">
    <property type="entry name" value="OS06G0551500 PROTEIN-RELATED"/>
    <property type="match status" value="1"/>
</dbReference>
<dbReference type="Proteomes" id="UP000091857">
    <property type="component" value="Chromosome 17"/>
</dbReference>
<protein>
    <submittedName>
        <fullName evidence="1">Uncharacterized protein</fullName>
    </submittedName>
</protein>
<evidence type="ECO:0000313" key="2">
    <source>
        <dbReference type="Proteomes" id="UP000091857"/>
    </source>
</evidence>
<keyword evidence="2" id="KW-1185">Reference proteome</keyword>
<name>A0A2C9U6D3_MANES</name>